<protein>
    <submittedName>
        <fullName evidence="2">Uncharacterized protein</fullName>
    </submittedName>
</protein>
<feature type="compositionally biased region" description="Basic and acidic residues" evidence="1">
    <location>
        <begin position="502"/>
        <end position="513"/>
    </location>
</feature>
<feature type="compositionally biased region" description="Low complexity" evidence="1">
    <location>
        <begin position="661"/>
        <end position="673"/>
    </location>
</feature>
<feature type="compositionally biased region" description="Acidic residues" evidence="1">
    <location>
        <begin position="709"/>
        <end position="726"/>
    </location>
</feature>
<sequence length="878" mass="96953">MSDSALVYKGKVTHRSWPQLPEELVRHIATFYLWDLSANNYCPQTWDARETWHQRMVFSVLRDANEVEKYMMQICPQWHLALQTHPFWQQAIALIDPGDLLAHHAIIHPKNVSHNSSSAPAQPMRISPYRHFRNITGCSCLVCRINLPGTNAGLISAKRFAHTPYLRTIALCREHDRHPAAFCGICLRHAPVFENMVGNAAAAAAAAQVDIGVVDNDDKDTFPNVEATCRSCRTEWLWKKAGEHPGDRDAIGGLKLMSEDWETRNVVDSFIDLAEGNIKDVLMLAREKQWLRKHTRLSDMMQQALAAMRFNSGRGYEGDDQEEEEEEEDDDEDDIELMQLEENTVRDLALGDWARARILDGYWFSPADIWYRNTIPGKSPTVRAVHPCPWTRDVSSPSATAERDDDEHPRQSTVMADVPPTFTLCEQAFLVHQKQMHAILVPAMRNIVRKIVIECSTPGLGCGIEDPAIKAARMSVDDVLTELREEEGVWFEGVDWAERKVNDGREKEKRAREASGSSCTTGSDDSSTSSSSGSRSSNGTSPVLSTTTLQTTPSPPPLPLGDEKNDDASSEASVVPPSSTLPRPVTISVGPVLDPPRLIRPIPYVPVTAAHFPHYTLESIKMAWREACAELYKCRCGICERAAKKFNTGQNNAQGPPPAVVPSQVPATPQSPTDVEPELVKLEEVIDLDGEGEDEVDTLDDDRALSVEDEHDVDEVGEHDEYEELESGSGSDGDEGWYTTATVRPRSLTDANPKTSSTNVVILRPRKRSCDEIEGVGAAVDEDAHRGSTPPKRVRREEGVVDVGVYRSPVAESPRRLRKRSSEELEDVGEETVNKKIKVSSAAGPAAIGESDGDLTASSPPTSEISRPSSASLSLSDG</sequence>
<feature type="region of interest" description="Disordered" evidence="1">
    <location>
        <begin position="689"/>
        <end position="759"/>
    </location>
</feature>
<evidence type="ECO:0000313" key="2">
    <source>
        <dbReference type="EMBL" id="RDB20746.1"/>
    </source>
</evidence>
<feature type="compositionally biased region" description="Acidic residues" evidence="1">
    <location>
        <begin position="318"/>
        <end position="333"/>
    </location>
</feature>
<evidence type="ECO:0000313" key="3">
    <source>
        <dbReference type="Proteomes" id="UP000076154"/>
    </source>
</evidence>
<gene>
    <name evidence="2" type="ORF">Hypma_012221</name>
</gene>
<feature type="compositionally biased region" description="Low complexity" evidence="1">
    <location>
        <begin position="863"/>
        <end position="878"/>
    </location>
</feature>
<dbReference type="Proteomes" id="UP000076154">
    <property type="component" value="Unassembled WGS sequence"/>
</dbReference>
<feature type="compositionally biased region" description="Low complexity" evidence="1">
    <location>
        <begin position="515"/>
        <end position="552"/>
    </location>
</feature>
<feature type="compositionally biased region" description="Acidic residues" evidence="1">
    <location>
        <begin position="689"/>
        <end position="700"/>
    </location>
</feature>
<dbReference type="EMBL" id="LUEZ02000058">
    <property type="protein sequence ID" value="RDB20746.1"/>
    <property type="molecule type" value="Genomic_DNA"/>
</dbReference>
<feature type="region of interest" description="Disordered" evidence="1">
    <location>
        <begin position="502"/>
        <end position="590"/>
    </location>
</feature>
<organism evidence="2 3">
    <name type="scientific">Hypsizygus marmoreus</name>
    <name type="common">White beech mushroom</name>
    <name type="synonym">Agaricus marmoreus</name>
    <dbReference type="NCBI Taxonomy" id="39966"/>
    <lineage>
        <taxon>Eukaryota</taxon>
        <taxon>Fungi</taxon>
        <taxon>Dikarya</taxon>
        <taxon>Basidiomycota</taxon>
        <taxon>Agaricomycotina</taxon>
        <taxon>Agaricomycetes</taxon>
        <taxon>Agaricomycetidae</taxon>
        <taxon>Agaricales</taxon>
        <taxon>Tricholomatineae</taxon>
        <taxon>Lyophyllaceae</taxon>
        <taxon>Hypsizygus</taxon>
    </lineage>
</organism>
<dbReference type="AlphaFoldDB" id="A0A369JPP4"/>
<name>A0A369JPP4_HYPMA</name>
<proteinExistence type="predicted"/>
<dbReference type="STRING" id="39966.A0A369JPP4"/>
<evidence type="ECO:0000256" key="1">
    <source>
        <dbReference type="SAM" id="MobiDB-lite"/>
    </source>
</evidence>
<comment type="caution">
    <text evidence="2">The sequence shown here is derived from an EMBL/GenBank/DDBJ whole genome shotgun (WGS) entry which is preliminary data.</text>
</comment>
<feature type="region of interest" description="Disordered" evidence="1">
    <location>
        <begin position="391"/>
        <end position="412"/>
    </location>
</feature>
<keyword evidence="3" id="KW-1185">Reference proteome</keyword>
<feature type="region of interest" description="Disordered" evidence="1">
    <location>
        <begin position="649"/>
        <end position="673"/>
    </location>
</feature>
<feature type="region of interest" description="Disordered" evidence="1">
    <location>
        <begin position="773"/>
        <end position="878"/>
    </location>
</feature>
<dbReference type="InParanoid" id="A0A369JPP4"/>
<reference evidence="2" key="1">
    <citation type="submission" date="2018-04" db="EMBL/GenBank/DDBJ databases">
        <title>Whole genome sequencing of Hypsizygus marmoreus.</title>
        <authorList>
            <person name="Choi I.-G."/>
            <person name="Min B."/>
            <person name="Kim J.-G."/>
            <person name="Kim S."/>
            <person name="Oh Y.-L."/>
            <person name="Kong W.-S."/>
            <person name="Park H."/>
            <person name="Jeong J."/>
            <person name="Song E.-S."/>
        </authorList>
    </citation>
    <scope>NUCLEOTIDE SEQUENCE [LARGE SCALE GENOMIC DNA]</scope>
    <source>
        <strain evidence="2">51987-8</strain>
    </source>
</reference>
<dbReference type="OrthoDB" id="3158970at2759"/>
<feature type="region of interest" description="Disordered" evidence="1">
    <location>
        <begin position="313"/>
        <end position="333"/>
    </location>
</feature>
<feature type="compositionally biased region" description="Polar residues" evidence="1">
    <location>
        <begin position="749"/>
        <end position="759"/>
    </location>
</feature>
<accession>A0A369JPP4</accession>